<protein>
    <submittedName>
        <fullName evidence="4">Inherit from COG: Hemolysin-type calcium-binding</fullName>
    </submittedName>
</protein>
<proteinExistence type="predicted"/>
<dbReference type="EMBL" id="CAICTM010000028">
    <property type="protein sequence ID" value="CAB9497935.1"/>
    <property type="molecule type" value="Genomic_DNA"/>
</dbReference>
<feature type="region of interest" description="Disordered" evidence="1">
    <location>
        <begin position="257"/>
        <end position="296"/>
    </location>
</feature>
<feature type="compositionally biased region" description="Basic and acidic residues" evidence="1">
    <location>
        <begin position="271"/>
        <end position="286"/>
    </location>
</feature>
<keyword evidence="2" id="KW-0732">Signal</keyword>
<name>A0A9N8H3K5_9STRA</name>
<accession>A0A9N8H3K5</accession>
<feature type="compositionally biased region" description="Acidic residues" evidence="1">
    <location>
        <begin position="162"/>
        <end position="178"/>
    </location>
</feature>
<feature type="compositionally biased region" description="Basic and acidic residues" evidence="1">
    <location>
        <begin position="186"/>
        <end position="209"/>
    </location>
</feature>
<sequence>MKTTLLSTLLALLLGVGSGNAGTIRSASVQSESNANVARHLQAVLARNDTYEMIQGTTRLDVNLVQQGLLANDTSQSAIPLVVTDVEEWGIFQGNLRVEDDGTFRYDPPSAGFTGTEIFSYTACLGTAISRQQPPVQAAVCSTANVTIKVLEDPNRPNEPPTAEDDSYTVKEDEDFEENAPGFLGNDRRDSGLAIFRDGRPRTDGRLEGDLDTEEDGSFEYKARRCWTGDEVFFYTVCYVDYPDLCDEGRVTIRVEEDNNKRPNPPNAQNDRYEVKEGESLDKSEGDGILSNDGADKGQEIEVEDHDETSGFKGDLHVSSDGSFTYRPEPGELGSFWFEYEVCYEEWSCVACRTARVEIVVQSNPEKPDSPPTPVNDQYTVVQGGSLDVSEFNGVLTNDVKDSRYSLFVDSYDFVGDGQGDLDVDDDGSFEYEPDGDFLGTESFTYEVCYREWPDLCAQGTATFTVTAPAPPDTGVDSRRGRATSYQVRWDAADDEAEDCDTVSPRLTLQCGLDGELEMVDISPSDNDACVLNSVTGVLQCSPSNEGIIYVACRDGRADNSTRRQLLVSMSSDAVACEVDDSEEFHLSWTYHAMSLQAYCNDQWTERGMDCSGKVLTEASGSTLCYQDAVTSGTSSQPADVMMNSTSYEDCGTVV</sequence>
<evidence type="ECO:0000256" key="1">
    <source>
        <dbReference type="SAM" id="MobiDB-lite"/>
    </source>
</evidence>
<organism evidence="4 5">
    <name type="scientific">Seminavis robusta</name>
    <dbReference type="NCBI Taxonomy" id="568900"/>
    <lineage>
        <taxon>Eukaryota</taxon>
        <taxon>Sar</taxon>
        <taxon>Stramenopiles</taxon>
        <taxon>Ochrophyta</taxon>
        <taxon>Bacillariophyta</taxon>
        <taxon>Bacillariophyceae</taxon>
        <taxon>Bacillariophycidae</taxon>
        <taxon>Naviculales</taxon>
        <taxon>Naviculaceae</taxon>
        <taxon>Seminavis</taxon>
    </lineage>
</organism>
<keyword evidence="5" id="KW-1185">Reference proteome</keyword>
<feature type="region of interest" description="Disordered" evidence="1">
    <location>
        <begin position="152"/>
        <end position="213"/>
    </location>
</feature>
<reference evidence="4" key="1">
    <citation type="submission" date="2020-06" db="EMBL/GenBank/DDBJ databases">
        <authorList>
            <consortium name="Plant Systems Biology data submission"/>
        </authorList>
    </citation>
    <scope>NUCLEOTIDE SEQUENCE</scope>
    <source>
        <strain evidence="4">D6</strain>
    </source>
</reference>
<dbReference type="Proteomes" id="UP001153069">
    <property type="component" value="Unassembled WGS sequence"/>
</dbReference>
<feature type="signal peptide" evidence="2">
    <location>
        <begin position="1"/>
        <end position="21"/>
    </location>
</feature>
<dbReference type="AlphaFoldDB" id="A0A9N8H3K5"/>
<comment type="caution">
    <text evidence="4">The sequence shown here is derived from an EMBL/GenBank/DDBJ whole genome shotgun (WGS) entry which is preliminary data.</text>
</comment>
<dbReference type="Pfam" id="PF17963">
    <property type="entry name" value="Big_9"/>
    <property type="match status" value="2"/>
</dbReference>
<feature type="domain" description="RapA2 cadherin-like" evidence="3">
    <location>
        <begin position="251"/>
        <end position="326"/>
    </location>
</feature>
<evidence type="ECO:0000313" key="5">
    <source>
        <dbReference type="Proteomes" id="UP001153069"/>
    </source>
</evidence>
<gene>
    <name evidence="4" type="ORF">SEMRO_28_G018780.1</name>
</gene>
<evidence type="ECO:0000259" key="3">
    <source>
        <dbReference type="Pfam" id="PF17803"/>
    </source>
</evidence>
<evidence type="ECO:0000313" key="4">
    <source>
        <dbReference type="EMBL" id="CAB9497935.1"/>
    </source>
</evidence>
<dbReference type="Pfam" id="PF17803">
    <property type="entry name" value="Cadherin_4"/>
    <property type="match status" value="1"/>
</dbReference>
<evidence type="ECO:0000256" key="2">
    <source>
        <dbReference type="SAM" id="SignalP"/>
    </source>
</evidence>
<dbReference type="InterPro" id="IPR040853">
    <property type="entry name" value="RapA2_cadherin-like"/>
</dbReference>
<feature type="chain" id="PRO_5040392406" evidence="2">
    <location>
        <begin position="22"/>
        <end position="655"/>
    </location>
</feature>